<sequence length="697" mass="74970">MADLTRLRTILMDHGSCAIPLGAVAHHMLRGARSRVAYDPDYIRAVTEWMGAAPAPAYGDVIGSFGLSPGDITNLLTDADDTDLGRAATLANAMAVHDQEYDRATRDSYSTATSIHVADARRLGAQSSAEFAALDALTSVGYLGIDDAVSCLAHLRRVVKNTFVLHNRQFARSRHAITAKFTRADGRTRIIVTPWCLSRRNAQAYAALCLADWHRSAVQERIVERARTVASFAERASLQAVRDIIAPALAMLLRYSYDPGRMAFVNDAGNVEQSVGARAPSVTVAFAAVFSSGACDAVMQLAEARSALAKTLLDPSPAATALDYLNLADSPWSALALFSRSLAEHRTQREATPWGDRVNKGAMLGYVARERDRAARNTAACVNRLSEVATLLRLRGHDPCNTLIVVEWGGHVLPHAVLGAAATAKLNVALDVADSGVDVPGQDVFGPDDDAPHHYQLYLASAQARMLPRMPAVAYRAGTPLVDKLQAVVQAVSGGSPPFAIAYLSGGMTQLAETPVSVCADAYSRMLAMEHARQSSNIAFYCTEFLLPPACPHVVALDPERYLDEACVGDEECLQCEAHYRAITSASDIIDRDGVRVVKARSMFGHNAHFGVEWGGAKDTPETDSMVTIDSALACNVMRNHEYQNPPPPAVEGKDVTSPDLMEMTKPLIATVYSLLAGNYRGPLTEDDTQSIAASVR</sequence>
<name>A0AAU7YB55_9VIRU</name>
<reference evidence="1" key="1">
    <citation type="submission" date="2024-05" db="EMBL/GenBank/DDBJ databases">
        <title>Viral Diversity and Horizontal Gene Transfer Among Viruses in Setosphaeria turcica Population from Northern Corn Leaf Blight of Maize.</title>
        <authorList>
            <person name="Jia J."/>
            <person name="Mu F."/>
        </authorList>
    </citation>
    <scope>NUCLEOTIDE SEQUENCE</scope>
    <source>
        <strain evidence="1">TG5</strain>
    </source>
</reference>
<protein>
    <submittedName>
        <fullName evidence="1">Uncharacterized protein</fullName>
    </submittedName>
</protein>
<proteinExistence type="predicted"/>
<accession>A0AAU7YB55</accession>
<organism evidence="1">
    <name type="scientific">Exserohilum turcicum polymycovirus 1</name>
    <dbReference type="NCBI Taxonomy" id="3229045"/>
    <lineage>
        <taxon>Viruses</taxon>
        <taxon>Riboviria</taxon>
        <taxon>Riboviria incertae sedis</taxon>
        <taxon>Polymycoviridae</taxon>
        <taxon>Polymycovirus</taxon>
    </lineage>
</organism>
<dbReference type="EMBL" id="PP926256">
    <property type="protein sequence ID" value="XBY85584.1"/>
    <property type="molecule type" value="Genomic_RNA"/>
</dbReference>
<evidence type="ECO:0000313" key="1">
    <source>
        <dbReference type="EMBL" id="XBY85584.1"/>
    </source>
</evidence>